<dbReference type="EMBL" id="UARD01000060">
    <property type="protein sequence ID" value="SQA62011.1"/>
    <property type="molecule type" value="Genomic_DNA"/>
</dbReference>
<feature type="compositionally biased region" description="Low complexity" evidence="1">
    <location>
        <begin position="1"/>
        <end position="16"/>
    </location>
</feature>
<name>A0AAE8NMZ5_BURCE</name>
<feature type="region of interest" description="Disordered" evidence="1">
    <location>
        <begin position="1"/>
        <end position="22"/>
    </location>
</feature>
<evidence type="ECO:0000256" key="1">
    <source>
        <dbReference type="SAM" id="MobiDB-lite"/>
    </source>
</evidence>
<reference evidence="2 3" key="1">
    <citation type="submission" date="2018-06" db="EMBL/GenBank/DDBJ databases">
        <authorList>
            <consortium name="Pathogen Informatics"/>
            <person name="Doyle S."/>
        </authorList>
    </citation>
    <scope>NUCLEOTIDE SEQUENCE [LARGE SCALE GENOMIC DNA]</scope>
    <source>
        <strain evidence="2 3">NCTC10661</strain>
    </source>
</reference>
<evidence type="ECO:0000313" key="2">
    <source>
        <dbReference type="EMBL" id="SQA62011.1"/>
    </source>
</evidence>
<sequence length="327" mass="34964">MNPSKSIPSHSHSSLHWQLSKAAEAGKTKVTKKYLEAAPLLDTHPDPEPSPEHTAPAAVDVAPLVAATAADATIETHAPMQAASRQSAPTKISEKQSKQLLQALQSVLHDSGFGKLSQTTIDVVHAALMPIADLLDSKPAGKKWPVSVPDNNGVCRPADKLVGPARTGRIAGPLAYIFVAQPAQGIWISSFEFNTGTSYSSNLLQVSRQAKTAWTRTQAIHDGAASLIDAVTQRNQARTKTEGEAYRKIAAWAKAILETADPDWTREFATATAKGQRPDLTDVLADLENQIRQASNRALLDAAFPTQKTKPGLDPASAWPFPRGVAN</sequence>
<organism evidence="2 3">
    <name type="scientific">Burkholderia cepacia</name>
    <name type="common">Pseudomonas cepacia</name>
    <dbReference type="NCBI Taxonomy" id="292"/>
    <lineage>
        <taxon>Bacteria</taxon>
        <taxon>Pseudomonadati</taxon>
        <taxon>Pseudomonadota</taxon>
        <taxon>Betaproteobacteria</taxon>
        <taxon>Burkholderiales</taxon>
        <taxon>Burkholderiaceae</taxon>
        <taxon>Burkholderia</taxon>
        <taxon>Burkholderia cepacia complex</taxon>
    </lineage>
</organism>
<dbReference type="AlphaFoldDB" id="A0AAE8NMZ5"/>
<feature type="region of interest" description="Disordered" evidence="1">
    <location>
        <begin position="306"/>
        <end position="327"/>
    </location>
</feature>
<gene>
    <name evidence="2" type="ORF">NCTC10661_07573</name>
</gene>
<dbReference type="Proteomes" id="UP000250416">
    <property type="component" value="Unassembled WGS sequence"/>
</dbReference>
<dbReference type="RefSeq" id="WP_244113280.1">
    <property type="nucleotide sequence ID" value="NZ_CADEUP010000001.1"/>
</dbReference>
<accession>A0AAE8NMZ5</accession>
<protein>
    <submittedName>
        <fullName evidence="2">Pyridoxal phosphate biosynthetic protein PdxJ</fullName>
    </submittedName>
</protein>
<proteinExistence type="predicted"/>
<evidence type="ECO:0000313" key="3">
    <source>
        <dbReference type="Proteomes" id="UP000250416"/>
    </source>
</evidence>
<comment type="caution">
    <text evidence="2">The sequence shown here is derived from an EMBL/GenBank/DDBJ whole genome shotgun (WGS) entry which is preliminary data.</text>
</comment>